<accession>A0A5N6NMD3</accession>
<name>A0A5N6NMD3_9ASTR</name>
<feature type="region of interest" description="Disordered" evidence="1">
    <location>
        <begin position="63"/>
        <end position="82"/>
    </location>
</feature>
<dbReference type="Proteomes" id="UP000326396">
    <property type="component" value="Linkage Group LG18"/>
</dbReference>
<evidence type="ECO:0000313" key="3">
    <source>
        <dbReference type="Proteomes" id="UP000326396"/>
    </source>
</evidence>
<reference evidence="2 3" key="1">
    <citation type="submission" date="2019-05" db="EMBL/GenBank/DDBJ databases">
        <title>Mikania micrantha, genome provides insights into the molecular mechanism of rapid growth.</title>
        <authorList>
            <person name="Liu B."/>
        </authorList>
    </citation>
    <scope>NUCLEOTIDE SEQUENCE [LARGE SCALE GENOMIC DNA]</scope>
    <source>
        <strain evidence="2">NLD-2019</strain>
        <tissue evidence="2">Leaf</tissue>
    </source>
</reference>
<sequence>MTGNRLSQSKFILRLLKFATSDWSFDDGAFNATAIATKNHLSHATTGTHGLQNIASQYGCAGSKEETEKKEMTSTSKSTLGF</sequence>
<organism evidence="2 3">
    <name type="scientific">Mikania micrantha</name>
    <name type="common">bitter vine</name>
    <dbReference type="NCBI Taxonomy" id="192012"/>
    <lineage>
        <taxon>Eukaryota</taxon>
        <taxon>Viridiplantae</taxon>
        <taxon>Streptophyta</taxon>
        <taxon>Embryophyta</taxon>
        <taxon>Tracheophyta</taxon>
        <taxon>Spermatophyta</taxon>
        <taxon>Magnoliopsida</taxon>
        <taxon>eudicotyledons</taxon>
        <taxon>Gunneridae</taxon>
        <taxon>Pentapetalae</taxon>
        <taxon>asterids</taxon>
        <taxon>campanulids</taxon>
        <taxon>Asterales</taxon>
        <taxon>Asteraceae</taxon>
        <taxon>Asteroideae</taxon>
        <taxon>Heliantheae alliance</taxon>
        <taxon>Eupatorieae</taxon>
        <taxon>Mikania</taxon>
    </lineage>
</organism>
<comment type="caution">
    <text evidence="2">The sequence shown here is derived from an EMBL/GenBank/DDBJ whole genome shotgun (WGS) entry which is preliminary data.</text>
</comment>
<evidence type="ECO:0000256" key="1">
    <source>
        <dbReference type="SAM" id="MobiDB-lite"/>
    </source>
</evidence>
<dbReference type="AlphaFoldDB" id="A0A5N6NMD3"/>
<evidence type="ECO:0000313" key="2">
    <source>
        <dbReference type="EMBL" id="KAD4982467.1"/>
    </source>
</evidence>
<dbReference type="EMBL" id="SZYD01000010">
    <property type="protein sequence ID" value="KAD4982467.1"/>
    <property type="molecule type" value="Genomic_DNA"/>
</dbReference>
<feature type="compositionally biased region" description="Low complexity" evidence="1">
    <location>
        <begin position="73"/>
        <end position="82"/>
    </location>
</feature>
<keyword evidence="3" id="KW-1185">Reference proteome</keyword>
<gene>
    <name evidence="2" type="ORF">E3N88_19138</name>
</gene>
<protein>
    <submittedName>
        <fullName evidence="2">Uncharacterized protein</fullName>
    </submittedName>
</protein>
<feature type="compositionally biased region" description="Basic and acidic residues" evidence="1">
    <location>
        <begin position="63"/>
        <end position="72"/>
    </location>
</feature>
<proteinExistence type="predicted"/>